<accession>A0A1Y3ASU1</accession>
<protein>
    <recommendedName>
        <fullName evidence="3">ZU5 domain-containing protein</fullName>
    </recommendedName>
</protein>
<organism evidence="1 2">
    <name type="scientific">Euroglyphus maynei</name>
    <name type="common">Mayne's house dust mite</name>
    <dbReference type="NCBI Taxonomy" id="6958"/>
    <lineage>
        <taxon>Eukaryota</taxon>
        <taxon>Metazoa</taxon>
        <taxon>Ecdysozoa</taxon>
        <taxon>Arthropoda</taxon>
        <taxon>Chelicerata</taxon>
        <taxon>Arachnida</taxon>
        <taxon>Acari</taxon>
        <taxon>Acariformes</taxon>
        <taxon>Sarcoptiformes</taxon>
        <taxon>Astigmata</taxon>
        <taxon>Psoroptidia</taxon>
        <taxon>Analgoidea</taxon>
        <taxon>Pyroglyphidae</taxon>
        <taxon>Pyroglyphinae</taxon>
        <taxon>Euroglyphus</taxon>
    </lineage>
</organism>
<dbReference type="Proteomes" id="UP000194236">
    <property type="component" value="Unassembled WGS sequence"/>
</dbReference>
<gene>
    <name evidence="1" type="ORF">BLA29_007426</name>
</gene>
<sequence>PVIIEVPHFASLRGKERDIVIFRSDNGETWREHTLEATEEAVLEVLNARPEGGILSSTVVPQVQAIFPEGALTKKIKVGLQVGNNDNDDDNDNDIGNVKAKKLLLLKKRSLWNPFRWFSKGFCHCRNHSSKLKQQQDKVISNNDVRDNLSIQNNDDQINANTISKNDKIAVEGQSSINIDDDQKQKSDINNNVEKSNTAKIHEILTNDQHHTTTTTLPLNITTVRSALEDSNSILTTLENQTDDTIKHQHQVKRDSKVELW</sequence>
<dbReference type="EMBL" id="MUJZ01063492">
    <property type="protein sequence ID" value="OTF70904.1"/>
    <property type="molecule type" value="Genomic_DNA"/>
</dbReference>
<dbReference type="AlphaFoldDB" id="A0A1Y3ASU1"/>
<dbReference type="Gene3D" id="2.60.220.30">
    <property type="match status" value="2"/>
</dbReference>
<evidence type="ECO:0000313" key="2">
    <source>
        <dbReference type="Proteomes" id="UP000194236"/>
    </source>
</evidence>
<comment type="caution">
    <text evidence="1">The sequence shown here is derived from an EMBL/GenBank/DDBJ whole genome shotgun (WGS) entry which is preliminary data.</text>
</comment>
<name>A0A1Y3ASU1_EURMA</name>
<feature type="non-terminal residue" evidence="1">
    <location>
        <position position="1"/>
    </location>
</feature>
<reference evidence="1 2" key="1">
    <citation type="submission" date="2017-03" db="EMBL/GenBank/DDBJ databases">
        <title>Genome Survey of Euroglyphus maynei.</title>
        <authorList>
            <person name="Arlian L.G."/>
            <person name="Morgan M.S."/>
            <person name="Rider S.D."/>
        </authorList>
    </citation>
    <scope>NUCLEOTIDE SEQUENCE [LARGE SCALE GENOMIC DNA]</scope>
    <source>
        <strain evidence="1">Arlian Lab</strain>
        <tissue evidence="1">Whole body</tissue>
    </source>
</reference>
<proteinExistence type="predicted"/>
<feature type="non-terminal residue" evidence="1">
    <location>
        <position position="261"/>
    </location>
</feature>
<evidence type="ECO:0008006" key="3">
    <source>
        <dbReference type="Google" id="ProtNLM"/>
    </source>
</evidence>
<dbReference type="OrthoDB" id="20872at2759"/>
<evidence type="ECO:0000313" key="1">
    <source>
        <dbReference type="EMBL" id="OTF70904.1"/>
    </source>
</evidence>
<keyword evidence="2" id="KW-1185">Reference proteome</keyword>